<dbReference type="EMBL" id="DVOS01000040">
    <property type="protein sequence ID" value="HIV23202.1"/>
    <property type="molecule type" value="Genomic_DNA"/>
</dbReference>
<evidence type="ECO:0000256" key="4">
    <source>
        <dbReference type="PROSITE-ProRule" id="PRU00335"/>
    </source>
</evidence>
<accession>A0A9D1T935</accession>
<keyword evidence="3" id="KW-0804">Transcription</keyword>
<dbReference type="InterPro" id="IPR009057">
    <property type="entry name" value="Homeodomain-like_sf"/>
</dbReference>
<evidence type="ECO:0000256" key="3">
    <source>
        <dbReference type="ARBA" id="ARBA00023163"/>
    </source>
</evidence>
<dbReference type="Proteomes" id="UP000886889">
    <property type="component" value="Unassembled WGS sequence"/>
</dbReference>
<evidence type="ECO:0000313" key="7">
    <source>
        <dbReference type="Proteomes" id="UP000886889"/>
    </source>
</evidence>
<dbReference type="Pfam" id="PF00440">
    <property type="entry name" value="TetR_N"/>
    <property type="match status" value="1"/>
</dbReference>
<feature type="domain" description="HTH tetR-type" evidence="5">
    <location>
        <begin position="1"/>
        <end position="61"/>
    </location>
</feature>
<name>A0A9D1T935_9FIRM</name>
<sequence length="190" mass="21861">MDNREKILQCAEELFYSRGYDAAGVQEIVEMAGVTKPTLYYYFGSKRGLLEAILEAKSGKLHRSIARETGKAGDVRGKLHALAGVLCRFFLEERKFYMLLMALFYSARENEAYQTVQPYLVEFYCSVRQVFEQAAFELGNMRGRQEQFAISFIGAVHQYLVFAWDKGTLEDKGTEQMEELVNQYLYGIFS</sequence>
<dbReference type="PANTHER" id="PTHR30055:SF200">
    <property type="entry name" value="HTH-TYPE TRANSCRIPTIONAL REPRESSOR BDCR"/>
    <property type="match status" value="1"/>
</dbReference>
<dbReference type="GO" id="GO:0045892">
    <property type="term" value="P:negative regulation of DNA-templated transcription"/>
    <property type="evidence" value="ECO:0007669"/>
    <property type="project" value="UniProtKB-ARBA"/>
</dbReference>
<organism evidence="6 7">
    <name type="scientific">Candidatus Merdiplasma excrementigallinarum</name>
    <dbReference type="NCBI Taxonomy" id="2840864"/>
    <lineage>
        <taxon>Bacteria</taxon>
        <taxon>Bacillati</taxon>
        <taxon>Bacillota</taxon>
        <taxon>Clostridia</taxon>
        <taxon>Lachnospirales</taxon>
        <taxon>Lachnospiraceae</taxon>
        <taxon>Lachnospiraceae incertae sedis</taxon>
        <taxon>Candidatus Merdiplasma</taxon>
    </lineage>
</organism>
<evidence type="ECO:0000256" key="2">
    <source>
        <dbReference type="ARBA" id="ARBA00023125"/>
    </source>
</evidence>
<dbReference type="GO" id="GO:0000976">
    <property type="term" value="F:transcription cis-regulatory region binding"/>
    <property type="evidence" value="ECO:0007669"/>
    <property type="project" value="TreeGrafter"/>
</dbReference>
<dbReference type="FunFam" id="1.10.10.60:FF:000141">
    <property type="entry name" value="TetR family transcriptional regulator"/>
    <property type="match status" value="1"/>
</dbReference>
<dbReference type="PROSITE" id="PS50977">
    <property type="entry name" value="HTH_TETR_2"/>
    <property type="match status" value="1"/>
</dbReference>
<dbReference type="AlphaFoldDB" id="A0A9D1T935"/>
<reference evidence="6" key="2">
    <citation type="journal article" date="2021" name="PeerJ">
        <title>Extensive microbial diversity within the chicken gut microbiome revealed by metagenomics and culture.</title>
        <authorList>
            <person name="Gilroy R."/>
            <person name="Ravi A."/>
            <person name="Getino M."/>
            <person name="Pursley I."/>
            <person name="Horton D.L."/>
            <person name="Alikhan N.F."/>
            <person name="Baker D."/>
            <person name="Gharbi K."/>
            <person name="Hall N."/>
            <person name="Watson M."/>
            <person name="Adriaenssens E.M."/>
            <person name="Foster-Nyarko E."/>
            <person name="Jarju S."/>
            <person name="Secka A."/>
            <person name="Antonio M."/>
            <person name="Oren A."/>
            <person name="Chaudhuri R.R."/>
            <person name="La Ragione R."/>
            <person name="Hildebrand F."/>
            <person name="Pallen M.J."/>
        </authorList>
    </citation>
    <scope>NUCLEOTIDE SEQUENCE</scope>
    <source>
        <strain evidence="6">ChiBcec6-7307</strain>
    </source>
</reference>
<dbReference type="InterPro" id="IPR050109">
    <property type="entry name" value="HTH-type_TetR-like_transc_reg"/>
</dbReference>
<dbReference type="PRINTS" id="PR00455">
    <property type="entry name" value="HTHTETR"/>
</dbReference>
<feature type="DNA-binding region" description="H-T-H motif" evidence="4">
    <location>
        <begin position="24"/>
        <end position="43"/>
    </location>
</feature>
<dbReference type="PANTHER" id="PTHR30055">
    <property type="entry name" value="HTH-TYPE TRANSCRIPTIONAL REGULATOR RUTR"/>
    <property type="match status" value="1"/>
</dbReference>
<dbReference type="SUPFAM" id="SSF46689">
    <property type="entry name" value="Homeodomain-like"/>
    <property type="match status" value="1"/>
</dbReference>
<keyword evidence="2 4" id="KW-0238">DNA-binding</keyword>
<dbReference type="GO" id="GO:0003700">
    <property type="term" value="F:DNA-binding transcription factor activity"/>
    <property type="evidence" value="ECO:0007669"/>
    <property type="project" value="TreeGrafter"/>
</dbReference>
<dbReference type="Gene3D" id="1.10.357.10">
    <property type="entry name" value="Tetracycline Repressor, domain 2"/>
    <property type="match status" value="1"/>
</dbReference>
<evidence type="ECO:0000256" key="1">
    <source>
        <dbReference type="ARBA" id="ARBA00023015"/>
    </source>
</evidence>
<keyword evidence="1" id="KW-0805">Transcription regulation</keyword>
<reference evidence="6" key="1">
    <citation type="submission" date="2020-10" db="EMBL/GenBank/DDBJ databases">
        <authorList>
            <person name="Gilroy R."/>
        </authorList>
    </citation>
    <scope>NUCLEOTIDE SEQUENCE</scope>
    <source>
        <strain evidence="6">ChiBcec6-7307</strain>
    </source>
</reference>
<proteinExistence type="predicted"/>
<evidence type="ECO:0000313" key="6">
    <source>
        <dbReference type="EMBL" id="HIV23202.1"/>
    </source>
</evidence>
<comment type="caution">
    <text evidence="6">The sequence shown here is derived from an EMBL/GenBank/DDBJ whole genome shotgun (WGS) entry which is preliminary data.</text>
</comment>
<gene>
    <name evidence="6" type="ORF">IAC80_04600</name>
</gene>
<dbReference type="InterPro" id="IPR001647">
    <property type="entry name" value="HTH_TetR"/>
</dbReference>
<evidence type="ECO:0000259" key="5">
    <source>
        <dbReference type="PROSITE" id="PS50977"/>
    </source>
</evidence>
<protein>
    <submittedName>
        <fullName evidence="6">TetR/AcrR family transcriptional regulator</fullName>
    </submittedName>
</protein>